<dbReference type="AlphaFoldDB" id="A0A9P5NFE6"/>
<dbReference type="EMBL" id="JADNYJ010000139">
    <property type="protein sequence ID" value="KAF8880578.1"/>
    <property type="molecule type" value="Genomic_DNA"/>
</dbReference>
<accession>A0A9P5NFE6</accession>
<name>A0A9P5NFE6_GYMJU</name>
<proteinExistence type="predicted"/>
<protein>
    <submittedName>
        <fullName evidence="1">Uncharacterized protein</fullName>
    </submittedName>
</protein>
<evidence type="ECO:0000313" key="2">
    <source>
        <dbReference type="Proteomes" id="UP000724874"/>
    </source>
</evidence>
<dbReference type="Proteomes" id="UP000724874">
    <property type="component" value="Unassembled WGS sequence"/>
</dbReference>
<evidence type="ECO:0000313" key="1">
    <source>
        <dbReference type="EMBL" id="KAF8880578.1"/>
    </source>
</evidence>
<comment type="caution">
    <text evidence="1">The sequence shown here is derived from an EMBL/GenBank/DDBJ whole genome shotgun (WGS) entry which is preliminary data.</text>
</comment>
<reference evidence="1" key="1">
    <citation type="submission" date="2020-11" db="EMBL/GenBank/DDBJ databases">
        <authorList>
            <consortium name="DOE Joint Genome Institute"/>
            <person name="Ahrendt S."/>
            <person name="Riley R."/>
            <person name="Andreopoulos W."/>
            <person name="LaButti K."/>
            <person name="Pangilinan J."/>
            <person name="Ruiz-duenas F.J."/>
            <person name="Barrasa J.M."/>
            <person name="Sanchez-Garcia M."/>
            <person name="Camarero S."/>
            <person name="Miyauchi S."/>
            <person name="Serrano A."/>
            <person name="Linde D."/>
            <person name="Babiker R."/>
            <person name="Drula E."/>
            <person name="Ayuso-Fernandez I."/>
            <person name="Pacheco R."/>
            <person name="Padilla G."/>
            <person name="Ferreira P."/>
            <person name="Barriuso J."/>
            <person name="Kellner H."/>
            <person name="Castanera R."/>
            <person name="Alfaro M."/>
            <person name="Ramirez L."/>
            <person name="Pisabarro A.G."/>
            <person name="Kuo A."/>
            <person name="Tritt A."/>
            <person name="Lipzen A."/>
            <person name="He G."/>
            <person name="Yan M."/>
            <person name="Ng V."/>
            <person name="Cullen D."/>
            <person name="Martin F."/>
            <person name="Rosso M.-N."/>
            <person name="Henrissat B."/>
            <person name="Hibbett D."/>
            <person name="Martinez A.T."/>
            <person name="Grigoriev I.V."/>
        </authorList>
    </citation>
    <scope>NUCLEOTIDE SEQUENCE</scope>
    <source>
        <strain evidence="1">AH 44721</strain>
    </source>
</reference>
<sequence>MSSALSSPRYLCGFLRNVGEFFGSVLSDPSIHWHIIPTISTIWTLRTATLVDFPSHS</sequence>
<gene>
    <name evidence="1" type="ORF">CPB84DRAFT_263198</name>
</gene>
<organism evidence="1 2">
    <name type="scientific">Gymnopilus junonius</name>
    <name type="common">Spectacular rustgill mushroom</name>
    <name type="synonym">Gymnopilus spectabilis subsp. junonius</name>
    <dbReference type="NCBI Taxonomy" id="109634"/>
    <lineage>
        <taxon>Eukaryota</taxon>
        <taxon>Fungi</taxon>
        <taxon>Dikarya</taxon>
        <taxon>Basidiomycota</taxon>
        <taxon>Agaricomycotina</taxon>
        <taxon>Agaricomycetes</taxon>
        <taxon>Agaricomycetidae</taxon>
        <taxon>Agaricales</taxon>
        <taxon>Agaricineae</taxon>
        <taxon>Hymenogastraceae</taxon>
        <taxon>Gymnopilus</taxon>
    </lineage>
</organism>
<keyword evidence="2" id="KW-1185">Reference proteome</keyword>